<dbReference type="EMBL" id="GECU01013150">
    <property type="protein sequence ID" value="JAS94556.1"/>
    <property type="molecule type" value="Transcribed_RNA"/>
</dbReference>
<gene>
    <name evidence="1" type="ORF">g.37355</name>
</gene>
<protein>
    <submittedName>
        <fullName evidence="1">Uncharacterized protein</fullName>
    </submittedName>
</protein>
<evidence type="ECO:0000313" key="1">
    <source>
        <dbReference type="EMBL" id="JAS94556.1"/>
    </source>
</evidence>
<dbReference type="AlphaFoldDB" id="A0A1B6J5U6"/>
<proteinExistence type="predicted"/>
<name>A0A1B6J5U6_9HEMI</name>
<accession>A0A1B6J5U6</accession>
<sequence>MPKRERTWECEHEMLKKQYITGRKFSTESSQPAMDDLYDKTFKYLYDGAKKPIDTPSPSSMTMEYEDEEMVLGTSEDDTQPLDDIQPMHDVHQAEENIQYPDLGFMDSDASYCLQDYKLLCGIENQEPNNNLYMGNVTCNCKSVKQTTLEQFWLSKKGQELKIQEGIMSPTHKIKGTGPKEMWPQSCFSQRF</sequence>
<reference evidence="1" key="1">
    <citation type="submission" date="2015-11" db="EMBL/GenBank/DDBJ databases">
        <title>De novo transcriptome assembly of four potential Pierce s Disease insect vectors from Arizona vineyards.</title>
        <authorList>
            <person name="Tassone E.E."/>
        </authorList>
    </citation>
    <scope>NUCLEOTIDE SEQUENCE</scope>
</reference>
<organism evidence="1">
    <name type="scientific">Homalodisca liturata</name>
    <dbReference type="NCBI Taxonomy" id="320908"/>
    <lineage>
        <taxon>Eukaryota</taxon>
        <taxon>Metazoa</taxon>
        <taxon>Ecdysozoa</taxon>
        <taxon>Arthropoda</taxon>
        <taxon>Hexapoda</taxon>
        <taxon>Insecta</taxon>
        <taxon>Pterygota</taxon>
        <taxon>Neoptera</taxon>
        <taxon>Paraneoptera</taxon>
        <taxon>Hemiptera</taxon>
        <taxon>Auchenorrhyncha</taxon>
        <taxon>Membracoidea</taxon>
        <taxon>Cicadellidae</taxon>
        <taxon>Cicadellinae</taxon>
        <taxon>Proconiini</taxon>
        <taxon>Homalodisca</taxon>
    </lineage>
</organism>